<evidence type="ECO:0000313" key="2">
    <source>
        <dbReference type="EMBL" id="GIY81887.1"/>
    </source>
</evidence>
<proteinExistence type="predicted"/>
<evidence type="ECO:0000313" key="3">
    <source>
        <dbReference type="Proteomes" id="UP001054837"/>
    </source>
</evidence>
<keyword evidence="3" id="KW-1185">Reference proteome</keyword>
<organism evidence="2 3">
    <name type="scientific">Caerostris darwini</name>
    <dbReference type="NCBI Taxonomy" id="1538125"/>
    <lineage>
        <taxon>Eukaryota</taxon>
        <taxon>Metazoa</taxon>
        <taxon>Ecdysozoa</taxon>
        <taxon>Arthropoda</taxon>
        <taxon>Chelicerata</taxon>
        <taxon>Arachnida</taxon>
        <taxon>Araneae</taxon>
        <taxon>Araneomorphae</taxon>
        <taxon>Entelegynae</taxon>
        <taxon>Araneoidea</taxon>
        <taxon>Araneidae</taxon>
        <taxon>Caerostris</taxon>
    </lineage>
</organism>
<dbReference type="Proteomes" id="UP001054837">
    <property type="component" value="Unassembled WGS sequence"/>
</dbReference>
<protein>
    <submittedName>
        <fullName evidence="2">Uncharacterized protein</fullName>
    </submittedName>
</protein>
<reference evidence="2 3" key="1">
    <citation type="submission" date="2021-06" db="EMBL/GenBank/DDBJ databases">
        <title>Caerostris darwini draft genome.</title>
        <authorList>
            <person name="Kono N."/>
            <person name="Arakawa K."/>
        </authorList>
    </citation>
    <scope>NUCLEOTIDE SEQUENCE [LARGE SCALE GENOMIC DNA]</scope>
</reference>
<comment type="caution">
    <text evidence="2">The sequence shown here is derived from an EMBL/GenBank/DDBJ whole genome shotgun (WGS) entry which is preliminary data.</text>
</comment>
<gene>
    <name evidence="2" type="ORF">CDAR_43211</name>
</gene>
<sequence>MEEADLFLQRCEDSSGYFCCIGDNTKSYNTTVGIRPTNKHFCTETTVLYKTPRAKRPSKRPKRRGGAGIGKRKRERYTVRKRGGTVGKGGREEIEIQLASHPNTTFLSVPGNLRPSANQRAPFGLSIRSSAPTSVPPMLCGEVLFRPPAPGLTPHPVPFALSVRSGAKNWS</sequence>
<feature type="region of interest" description="Disordered" evidence="1">
    <location>
        <begin position="51"/>
        <end position="92"/>
    </location>
</feature>
<feature type="compositionally biased region" description="Basic residues" evidence="1">
    <location>
        <begin position="52"/>
        <end position="83"/>
    </location>
</feature>
<dbReference type="AlphaFoldDB" id="A0AAV4WGV6"/>
<evidence type="ECO:0000256" key="1">
    <source>
        <dbReference type="SAM" id="MobiDB-lite"/>
    </source>
</evidence>
<name>A0AAV4WGV6_9ARAC</name>
<dbReference type="EMBL" id="BPLQ01014670">
    <property type="protein sequence ID" value="GIY81887.1"/>
    <property type="molecule type" value="Genomic_DNA"/>
</dbReference>
<accession>A0AAV4WGV6</accession>